<dbReference type="GO" id="GO:0044877">
    <property type="term" value="F:protein-containing complex binding"/>
    <property type="evidence" value="ECO:0007669"/>
    <property type="project" value="TreeGrafter"/>
</dbReference>
<dbReference type="InterPro" id="IPR036291">
    <property type="entry name" value="NAD(P)-bd_dom_sf"/>
</dbReference>
<keyword evidence="3" id="KW-1185">Reference proteome</keyword>
<feature type="domain" description="NAD(P)-binding" evidence="1">
    <location>
        <begin position="7"/>
        <end position="122"/>
    </location>
</feature>
<dbReference type="AlphaFoldDB" id="A0A5Q2RKH2"/>
<gene>
    <name evidence="2" type="ORF">GH723_10115</name>
</gene>
<dbReference type="PANTHER" id="PTHR12126">
    <property type="entry name" value="NADH-UBIQUINONE OXIDOREDUCTASE 39 KDA SUBUNIT-RELATED"/>
    <property type="match status" value="1"/>
</dbReference>
<dbReference type="PANTHER" id="PTHR12126:SF11">
    <property type="entry name" value="NADH DEHYDROGENASE [UBIQUINONE] 1 ALPHA SUBCOMPLEX SUBUNIT 9, MITOCHONDRIAL"/>
    <property type="match status" value="1"/>
</dbReference>
<dbReference type="InterPro" id="IPR021295">
    <property type="entry name" value="DUF2867"/>
</dbReference>
<evidence type="ECO:0000313" key="2">
    <source>
        <dbReference type="EMBL" id="QGG95422.1"/>
    </source>
</evidence>
<dbReference type="Pfam" id="PF11066">
    <property type="entry name" value="DUF2867"/>
    <property type="match status" value="1"/>
</dbReference>
<dbReference type="KEGG" id="atq:GH723_10115"/>
<dbReference type="SUPFAM" id="SSF55961">
    <property type="entry name" value="Bet v1-like"/>
    <property type="match status" value="1"/>
</dbReference>
<dbReference type="InterPro" id="IPR016040">
    <property type="entry name" value="NAD(P)-bd_dom"/>
</dbReference>
<dbReference type="EMBL" id="CP045851">
    <property type="protein sequence ID" value="QGG95422.1"/>
    <property type="molecule type" value="Genomic_DNA"/>
</dbReference>
<accession>A0A5Q2RKH2</accession>
<organism evidence="2 3">
    <name type="scientific">Actinomarinicola tropica</name>
    <dbReference type="NCBI Taxonomy" id="2789776"/>
    <lineage>
        <taxon>Bacteria</taxon>
        <taxon>Bacillati</taxon>
        <taxon>Actinomycetota</taxon>
        <taxon>Acidimicrobiia</taxon>
        <taxon>Acidimicrobiales</taxon>
        <taxon>Iamiaceae</taxon>
        <taxon>Actinomarinicola</taxon>
    </lineage>
</organism>
<protein>
    <submittedName>
        <fullName evidence="2">DUF2867 domain-containing protein</fullName>
    </submittedName>
</protein>
<dbReference type="RefSeq" id="WP_153759529.1">
    <property type="nucleotide sequence ID" value="NZ_CP045851.1"/>
</dbReference>
<dbReference type="InterPro" id="IPR051207">
    <property type="entry name" value="ComplexI_NDUFA9_subunit"/>
</dbReference>
<dbReference type="Pfam" id="PF13460">
    <property type="entry name" value="NAD_binding_10"/>
    <property type="match status" value="1"/>
</dbReference>
<sequence>MKVAVLGATGYVGGRLVPELLAAGHEVRCLARRPERLVGVPWHGEVEVVTADVLDRDSLDDAFAGIDVVVYLIHAMGSTGDFADADRQGARHTAEAAAAAGVSRIVYLGGLGEDEAEGRLSRHLASRHEVGDVLAAGSVPVTELRAAIIIGSGSASFEMLRNLVEVLPVMVVPRWVSRTRCQPIAIADVLHHLVAAVEGIEEGSHVYEIGGPDVLTYREMMDRYAAIAGLRHRTVLTVPLLTPRLSSHWVNLVTPLPYGLARPLVDSLVNDVVVSPERDIRRVVDHVPFTLDEAIERALARVQDLAITTSWMDSAPGGAASPMPQDPDWAGGTVYEDRREVVTDAGAGDVFAVVSGIGGRRGWYVAGPLWSIRGALDKLVGGVGMRRGRRHPDELRVGDALDFFRVEAIEQPSLLRLRAEMKVPGDAWLEWRIDADDEGRTRLCQLARFHPRGVAGRAYWWGLLPIHAVIWQRLAERLVRAAEERAAHR</sequence>
<dbReference type="Gene3D" id="3.40.50.720">
    <property type="entry name" value="NAD(P)-binding Rossmann-like Domain"/>
    <property type="match status" value="1"/>
</dbReference>
<evidence type="ECO:0000259" key="1">
    <source>
        <dbReference type="Pfam" id="PF13460"/>
    </source>
</evidence>
<evidence type="ECO:0000313" key="3">
    <source>
        <dbReference type="Proteomes" id="UP000334019"/>
    </source>
</evidence>
<dbReference type="SUPFAM" id="SSF51735">
    <property type="entry name" value="NAD(P)-binding Rossmann-fold domains"/>
    <property type="match status" value="1"/>
</dbReference>
<proteinExistence type="predicted"/>
<dbReference type="Proteomes" id="UP000334019">
    <property type="component" value="Chromosome"/>
</dbReference>
<name>A0A5Q2RKH2_9ACTN</name>
<reference evidence="2 3" key="1">
    <citation type="submission" date="2019-11" db="EMBL/GenBank/DDBJ databases">
        <authorList>
            <person name="He Y."/>
        </authorList>
    </citation>
    <scope>NUCLEOTIDE SEQUENCE [LARGE SCALE GENOMIC DNA]</scope>
    <source>
        <strain evidence="2 3">SCSIO 58843</strain>
    </source>
</reference>